<dbReference type="KEGG" id="samy:DB32_006620"/>
<dbReference type="RefSeq" id="WP_053236512.1">
    <property type="nucleotide sequence ID" value="NZ_CP011125.1"/>
</dbReference>
<evidence type="ECO:0000256" key="2">
    <source>
        <dbReference type="SAM" id="MobiDB-lite"/>
    </source>
</evidence>
<reference evidence="3 4" key="1">
    <citation type="submission" date="2015-03" db="EMBL/GenBank/DDBJ databases">
        <title>Genome assembly of Sandaracinus amylolyticus DSM 53668.</title>
        <authorList>
            <person name="Sharma G."/>
            <person name="Subramanian S."/>
        </authorList>
    </citation>
    <scope>NUCLEOTIDE SEQUENCE [LARGE SCALE GENOMIC DNA]</scope>
    <source>
        <strain evidence="3 4">DSM 53668</strain>
    </source>
</reference>
<evidence type="ECO:0000313" key="4">
    <source>
        <dbReference type="Proteomes" id="UP000034883"/>
    </source>
</evidence>
<dbReference type="Proteomes" id="UP000034883">
    <property type="component" value="Chromosome"/>
</dbReference>
<proteinExistence type="predicted"/>
<dbReference type="EMBL" id="CP011125">
    <property type="protein sequence ID" value="AKF09471.1"/>
    <property type="molecule type" value="Genomic_DNA"/>
</dbReference>
<protein>
    <submittedName>
        <fullName evidence="3">Uncharacterized protein</fullName>
    </submittedName>
</protein>
<dbReference type="STRING" id="927083.DB32_006620"/>
<feature type="region of interest" description="Disordered" evidence="2">
    <location>
        <begin position="112"/>
        <end position="163"/>
    </location>
</feature>
<feature type="compositionally biased region" description="Acidic residues" evidence="2">
    <location>
        <begin position="151"/>
        <end position="163"/>
    </location>
</feature>
<evidence type="ECO:0000256" key="1">
    <source>
        <dbReference type="SAM" id="Coils"/>
    </source>
</evidence>
<keyword evidence="1" id="KW-0175">Coiled coil</keyword>
<feature type="coiled-coil region" evidence="1">
    <location>
        <begin position="37"/>
        <end position="64"/>
    </location>
</feature>
<evidence type="ECO:0000313" key="3">
    <source>
        <dbReference type="EMBL" id="AKF09471.1"/>
    </source>
</evidence>
<keyword evidence="4" id="KW-1185">Reference proteome</keyword>
<organism evidence="3 4">
    <name type="scientific">Sandaracinus amylolyticus</name>
    <dbReference type="NCBI Taxonomy" id="927083"/>
    <lineage>
        <taxon>Bacteria</taxon>
        <taxon>Pseudomonadati</taxon>
        <taxon>Myxococcota</taxon>
        <taxon>Polyangia</taxon>
        <taxon>Polyangiales</taxon>
        <taxon>Sandaracinaceae</taxon>
        <taxon>Sandaracinus</taxon>
    </lineage>
</organism>
<name>A0A0F6W7S9_9BACT</name>
<accession>A0A0F6W7S9</accession>
<dbReference type="AlphaFoldDB" id="A0A0F6W7S9"/>
<gene>
    <name evidence="3" type="ORF">DB32_006620</name>
</gene>
<sequence>MHDDIRDPVPALAREILDLYRGPLTDVRFPDLDRAILETAEAELIEAQRTLEAAERALEAARAVVAERTATLTAKAQRGLSYAKVFTEDQPELRERVTAIAALASVVRRAEPARDEAAAANAPKKRGRPRKIREEDGGAPLFADGAPSTDLEVDGELADSEAA</sequence>